<protein>
    <submittedName>
        <fullName evidence="1">Uncharacterized protein</fullName>
    </submittedName>
</protein>
<sequence>MAIADLLSVARLVDPAISMAWACSNIPERLIARIPLEIPWAGPVSVEAVPEGRLLRSSIFHVAHSVQTDVHKDVVQLCTLLLGLDPTAAVVAVDAVAAGGFLSGTPDYPLASKRIPRENLPPSALPEWNKRWIVTAAGLVGTESYTDYLQRALVLLNKLVPLVEKILDGTLRCKAPSSKVLEQLGAIHEASRELTPPKGGEFIGINIELHATPVQNILFYCSTDMIRRFISLPEGYGAYIAWLKDLLKDIEKGKDYPWILWVVIRKNPSRD</sequence>
<organism evidence="1 2">
    <name type="scientific">Salmonella enterica I</name>
    <dbReference type="NCBI Taxonomy" id="59201"/>
    <lineage>
        <taxon>Bacteria</taxon>
        <taxon>Pseudomonadati</taxon>
        <taxon>Pseudomonadota</taxon>
        <taxon>Gammaproteobacteria</taxon>
        <taxon>Enterobacterales</taxon>
        <taxon>Enterobacteriaceae</taxon>
        <taxon>Salmonella</taxon>
    </lineage>
</organism>
<reference evidence="1 2" key="1">
    <citation type="submission" date="2018-12" db="EMBL/GenBank/DDBJ databases">
        <authorList>
            <consortium name="Pathogen Informatics"/>
        </authorList>
    </citation>
    <scope>NUCLEOTIDE SEQUENCE [LARGE SCALE GENOMIC DNA]</scope>
    <source>
        <strain evidence="1 2">NCTC8271</strain>
    </source>
</reference>
<proteinExistence type="predicted"/>
<accession>A0A447PFF8</accession>
<dbReference type="Proteomes" id="UP000273655">
    <property type="component" value="Chromosome 1"/>
</dbReference>
<gene>
    <name evidence="1" type="ORF">NCTC8271_02392</name>
</gene>
<dbReference type="AlphaFoldDB" id="A0A447PFF8"/>
<evidence type="ECO:0000313" key="2">
    <source>
        <dbReference type="Proteomes" id="UP000273655"/>
    </source>
</evidence>
<dbReference type="EMBL" id="LR134148">
    <property type="protein sequence ID" value="VEA36248.1"/>
    <property type="molecule type" value="Genomic_DNA"/>
</dbReference>
<evidence type="ECO:0000313" key="1">
    <source>
        <dbReference type="EMBL" id="VEA36248.1"/>
    </source>
</evidence>
<name>A0A447PFF8_SALET</name>